<dbReference type="OrthoDB" id="5949172at2"/>
<protein>
    <submittedName>
        <fullName evidence="3">BlaR1 peptidase M56</fullName>
    </submittedName>
</protein>
<dbReference type="EMBL" id="SNZH01000013">
    <property type="protein sequence ID" value="TDR40466.1"/>
    <property type="molecule type" value="Genomic_DNA"/>
</dbReference>
<dbReference type="PANTHER" id="PTHR34978">
    <property type="entry name" value="POSSIBLE SENSOR-TRANSDUCER PROTEIN BLAR"/>
    <property type="match status" value="1"/>
</dbReference>
<dbReference type="InterPro" id="IPR052173">
    <property type="entry name" value="Beta-lactam_resp_regulator"/>
</dbReference>
<evidence type="ECO:0000259" key="2">
    <source>
        <dbReference type="Pfam" id="PF05569"/>
    </source>
</evidence>
<organism evidence="3 4">
    <name type="scientific">Tahibacter aquaticus</name>
    <dbReference type="NCBI Taxonomy" id="520092"/>
    <lineage>
        <taxon>Bacteria</taxon>
        <taxon>Pseudomonadati</taxon>
        <taxon>Pseudomonadota</taxon>
        <taxon>Gammaproteobacteria</taxon>
        <taxon>Lysobacterales</taxon>
        <taxon>Rhodanobacteraceae</taxon>
        <taxon>Tahibacter</taxon>
    </lineage>
</organism>
<feature type="transmembrane region" description="Helical" evidence="1">
    <location>
        <begin position="362"/>
        <end position="384"/>
    </location>
</feature>
<dbReference type="InterPro" id="IPR008756">
    <property type="entry name" value="Peptidase_M56"/>
</dbReference>
<name>A0A4V6PYA8_9GAMM</name>
<dbReference type="PANTHER" id="PTHR34978:SF3">
    <property type="entry name" value="SLR0241 PROTEIN"/>
    <property type="match status" value="1"/>
</dbReference>
<evidence type="ECO:0000313" key="3">
    <source>
        <dbReference type="EMBL" id="TDR40466.1"/>
    </source>
</evidence>
<dbReference type="Pfam" id="PF05569">
    <property type="entry name" value="Peptidase_M56"/>
    <property type="match status" value="1"/>
</dbReference>
<feature type="transmembrane region" description="Helical" evidence="1">
    <location>
        <begin position="157"/>
        <end position="180"/>
    </location>
</feature>
<keyword evidence="1" id="KW-0812">Transmembrane</keyword>
<evidence type="ECO:0000313" key="4">
    <source>
        <dbReference type="Proteomes" id="UP000295293"/>
    </source>
</evidence>
<proteinExistence type="predicted"/>
<feature type="domain" description="Peptidase M56" evidence="2">
    <location>
        <begin position="155"/>
        <end position="341"/>
    </location>
</feature>
<dbReference type="AlphaFoldDB" id="A0A4V6PYA8"/>
<evidence type="ECO:0000256" key="1">
    <source>
        <dbReference type="SAM" id="Phobius"/>
    </source>
</evidence>
<feature type="transmembrane region" description="Helical" evidence="1">
    <location>
        <begin position="41"/>
        <end position="61"/>
    </location>
</feature>
<keyword evidence="1" id="KW-0472">Membrane</keyword>
<gene>
    <name evidence="3" type="ORF">DFR29_113167</name>
</gene>
<dbReference type="RefSeq" id="WP_133820414.1">
    <property type="nucleotide sequence ID" value="NZ_SNZH01000013.1"/>
</dbReference>
<sequence length="791" mass="84868">MSERIGIVLLTLLLHATLFLAVAWALERLGWVRRVAAREFLWRSAVLGSVASALLQLGLAATQGGPLLAPLLQVPMPAADSPATLGSAPVPPSEATRALSTRTTPAAWAKVSTVRDPETVQAHSPAALALRADGKSAPAALTIPAALPALVARSLPWLLAVWLVYALWCGLRLLLAAVALRRLQRNALELEASEWQDDAAQVARAFAVAVPSLRISTEIASPMATWSGLILLPVWALPLPREQRRALLAHELSHLVRLDPLWRFGLALWRGLLWPLPLSAVALQRLDTLAELECDAAAARVLGDGRPLAECLARCLEQRLNPQFPAFAVAMAAPRSPLLQRAERLLEGVPMSAFPISLGSRLLPLAAVIVAALAVPAFVISTAVSADSVRISRSDSQNTGCDTSSGSCTSAQTINGNTRISIRSAGHKLEFQSTGEVSFNETETAIESLSAGAKVSFEESAGGVTRKVEYVGAGDSVSSRYWRDGKEQAFDAEAKAWVAAIVPQLLRESAVNVAERVARLYKRGGATAVLQEVAQIKSDYSRGRHLGELLKKHELTAAELDLALAEVGKIGSDYERRQVLSATLANQQVAAPQLTKVLQSAGSIGSDYERAELLVQCAGRIGRDAQLRRVWLDVVDGIGSDYERRRSLEALLDRTRGDDAALLEILAAGGRIGSDYEQRSLLIGVAEKADDVEKLAPHYAKAVARIGSDYERREALLALLRKGSLKHDGALAVLDAAAGIGSDFECREVLVELARQMPDDAAVRQRYMDVAAKLSKFEREQAEEAAGLVRG</sequence>
<keyword evidence="4" id="KW-1185">Reference proteome</keyword>
<comment type="caution">
    <text evidence="3">The sequence shown here is derived from an EMBL/GenBank/DDBJ whole genome shotgun (WGS) entry which is preliminary data.</text>
</comment>
<reference evidence="3 4" key="1">
    <citation type="submission" date="2019-03" db="EMBL/GenBank/DDBJ databases">
        <title>Genomic Encyclopedia of Type Strains, Phase IV (KMG-IV): sequencing the most valuable type-strain genomes for metagenomic binning, comparative biology and taxonomic classification.</title>
        <authorList>
            <person name="Goeker M."/>
        </authorList>
    </citation>
    <scope>NUCLEOTIDE SEQUENCE [LARGE SCALE GENOMIC DNA]</scope>
    <source>
        <strain evidence="3 4">DSM 21667</strain>
    </source>
</reference>
<accession>A0A4V6PYA8</accession>
<keyword evidence="1" id="KW-1133">Transmembrane helix</keyword>
<dbReference type="Proteomes" id="UP000295293">
    <property type="component" value="Unassembled WGS sequence"/>
</dbReference>
<dbReference type="CDD" id="cd07341">
    <property type="entry name" value="M56_BlaR1_MecR1_like"/>
    <property type="match status" value="1"/>
</dbReference>